<evidence type="ECO:0000313" key="5">
    <source>
        <dbReference type="EMBL" id="RKW70826.1"/>
    </source>
</evidence>
<reference evidence="5 6" key="1">
    <citation type="submission" date="2018-07" db="EMBL/GenBank/DDBJ databases">
        <title>Arthrobacter sp. nov., isolated from raw cow's milk with high bacterial count.</title>
        <authorList>
            <person name="Hahne J."/>
            <person name="Isele D."/>
            <person name="Lipski A."/>
        </authorList>
    </citation>
    <scope>NUCLEOTIDE SEQUENCE [LARGE SCALE GENOMIC DNA]</scope>
    <source>
        <strain evidence="5 6">JZ R-183</strain>
    </source>
</reference>
<comment type="caution">
    <text evidence="5">The sequence shown here is derived from an EMBL/GenBank/DDBJ whole genome shotgun (WGS) entry which is preliminary data.</text>
</comment>
<feature type="chain" id="PRO_5019751283" description="LppM domain-containing protein" evidence="3">
    <location>
        <begin position="20"/>
        <end position="255"/>
    </location>
</feature>
<dbReference type="EMBL" id="QQXL01000003">
    <property type="protein sequence ID" value="RKW70826.1"/>
    <property type="molecule type" value="Genomic_DNA"/>
</dbReference>
<keyword evidence="2" id="KW-0812">Transmembrane</keyword>
<gene>
    <name evidence="5" type="ORF">DWQ67_06970</name>
</gene>
<evidence type="ECO:0000256" key="1">
    <source>
        <dbReference type="SAM" id="MobiDB-lite"/>
    </source>
</evidence>
<feature type="domain" description="LppM" evidence="4">
    <location>
        <begin position="24"/>
        <end position="207"/>
    </location>
</feature>
<dbReference type="AlphaFoldDB" id="A0A496PK19"/>
<keyword evidence="2" id="KW-1133">Transmembrane helix</keyword>
<accession>A0A496PK19</accession>
<evidence type="ECO:0000256" key="3">
    <source>
        <dbReference type="SAM" id="SignalP"/>
    </source>
</evidence>
<protein>
    <recommendedName>
        <fullName evidence="4">LppM domain-containing protein</fullName>
    </recommendedName>
</protein>
<dbReference type="Pfam" id="PF21946">
    <property type="entry name" value="LppM"/>
    <property type="match status" value="1"/>
</dbReference>
<evidence type="ECO:0000259" key="4">
    <source>
        <dbReference type="Pfam" id="PF21946"/>
    </source>
</evidence>
<evidence type="ECO:0000313" key="6">
    <source>
        <dbReference type="Proteomes" id="UP000273119"/>
    </source>
</evidence>
<sequence>MKRFLKALPLLLVGGMALAGCGSMDVDVKVQSAEKVDVTISAEATNEEMDAFIKKGTGRDDPAMAKKYSIGSLLQSNVNSLRLPSQQAAGLDRPDSVTFSEHNEGDKQSAEMTMKGLPSSVLGTTAIQGKVSFESERYTFSAVRPKDAALGKAEAAQGAEASEAAPVALTVEFPNPVSEATAGGEIHGNSVTWNLKDIKEDTALTAVTSGPGMAWWVSALLWVAGVIVTVLLVAITLMSSGGRKTTKSEEEPEEA</sequence>
<feature type="region of interest" description="Disordered" evidence="1">
    <location>
        <begin position="86"/>
        <end position="112"/>
    </location>
</feature>
<feature type="signal peptide" evidence="3">
    <location>
        <begin position="1"/>
        <end position="19"/>
    </location>
</feature>
<feature type="transmembrane region" description="Helical" evidence="2">
    <location>
        <begin position="213"/>
        <end position="237"/>
    </location>
</feature>
<dbReference type="Proteomes" id="UP000273119">
    <property type="component" value="Unassembled WGS sequence"/>
</dbReference>
<dbReference type="RefSeq" id="WP_121484852.1">
    <property type="nucleotide sequence ID" value="NZ_QQXL01000003.1"/>
</dbReference>
<dbReference type="PROSITE" id="PS51257">
    <property type="entry name" value="PROKAR_LIPOPROTEIN"/>
    <property type="match status" value="1"/>
</dbReference>
<name>A0A496PK19_9MICC</name>
<organism evidence="5 6">
    <name type="scientific">Galactobacter caseinivorans</name>
    <dbReference type="NCBI Taxonomy" id="2676123"/>
    <lineage>
        <taxon>Bacteria</taxon>
        <taxon>Bacillati</taxon>
        <taxon>Actinomycetota</taxon>
        <taxon>Actinomycetes</taxon>
        <taxon>Micrococcales</taxon>
        <taxon>Micrococcaceae</taxon>
        <taxon>Galactobacter</taxon>
    </lineage>
</organism>
<evidence type="ECO:0000256" key="2">
    <source>
        <dbReference type="SAM" id="Phobius"/>
    </source>
</evidence>
<keyword evidence="3" id="KW-0732">Signal</keyword>
<keyword evidence="6" id="KW-1185">Reference proteome</keyword>
<keyword evidence="2" id="KW-0472">Membrane</keyword>
<proteinExistence type="predicted"/>
<dbReference type="InterPro" id="IPR053807">
    <property type="entry name" value="LppM"/>
</dbReference>